<keyword evidence="2" id="KW-0472">Membrane</keyword>
<feature type="transmembrane region" description="Helical" evidence="2">
    <location>
        <begin position="27"/>
        <end position="49"/>
    </location>
</feature>
<sequence length="86" mass="8788">MTSTVTMMAALALGAGSETRAPMSIAVLGGLSVSTVLSLLVVPAFYVVADRMKSRLGAKLGKKPDSESGTPTHGPHTDEPRPATHG</sequence>
<accession>A0ABX7P627</accession>
<dbReference type="PANTHER" id="PTHR32063">
    <property type="match status" value="1"/>
</dbReference>
<dbReference type="InterPro" id="IPR001036">
    <property type="entry name" value="Acrflvin-R"/>
</dbReference>
<feature type="compositionally biased region" description="Basic and acidic residues" evidence="1">
    <location>
        <begin position="75"/>
        <end position="86"/>
    </location>
</feature>
<dbReference type="Pfam" id="PF00873">
    <property type="entry name" value="ACR_tran"/>
    <property type="match status" value="1"/>
</dbReference>
<keyword evidence="2" id="KW-0812">Transmembrane</keyword>
<dbReference type="EMBL" id="CP071090">
    <property type="protein sequence ID" value="QSQ25919.1"/>
    <property type="molecule type" value="Genomic_DNA"/>
</dbReference>
<evidence type="ECO:0000313" key="4">
    <source>
        <dbReference type="Proteomes" id="UP000662747"/>
    </source>
</evidence>
<evidence type="ECO:0000256" key="2">
    <source>
        <dbReference type="SAM" id="Phobius"/>
    </source>
</evidence>
<evidence type="ECO:0000313" key="3">
    <source>
        <dbReference type="EMBL" id="QSQ25919.1"/>
    </source>
</evidence>
<dbReference type="SUPFAM" id="SSF82866">
    <property type="entry name" value="Multidrug efflux transporter AcrB transmembrane domain"/>
    <property type="match status" value="1"/>
</dbReference>
<dbReference type="Gene3D" id="1.20.1640.10">
    <property type="entry name" value="Multidrug efflux transporter AcrB transmembrane domain"/>
    <property type="match status" value="1"/>
</dbReference>
<dbReference type="Proteomes" id="UP000662747">
    <property type="component" value="Chromosome"/>
</dbReference>
<name>A0ABX7P627_9BACT</name>
<feature type="region of interest" description="Disordered" evidence="1">
    <location>
        <begin position="57"/>
        <end position="86"/>
    </location>
</feature>
<proteinExistence type="predicted"/>
<keyword evidence="4" id="KW-1185">Reference proteome</keyword>
<dbReference type="PANTHER" id="PTHR32063:SF0">
    <property type="entry name" value="SWARMING MOTILITY PROTEIN SWRC"/>
    <property type="match status" value="1"/>
</dbReference>
<reference evidence="3 4" key="1">
    <citation type="submission" date="2021-02" db="EMBL/GenBank/DDBJ databases">
        <title>De Novo genome assembly of isolated myxobacteria.</title>
        <authorList>
            <person name="Stevens D.C."/>
        </authorList>
    </citation>
    <scope>NUCLEOTIDE SEQUENCE [LARGE SCALE GENOMIC DNA]</scope>
    <source>
        <strain evidence="4">SCPEA02</strain>
    </source>
</reference>
<keyword evidence="2" id="KW-1133">Transmembrane helix</keyword>
<evidence type="ECO:0000256" key="1">
    <source>
        <dbReference type="SAM" id="MobiDB-lite"/>
    </source>
</evidence>
<gene>
    <name evidence="3" type="ORF">JY651_13725</name>
</gene>
<protein>
    <submittedName>
        <fullName evidence="3">Efflux RND transporter permease subunit</fullName>
    </submittedName>
</protein>
<organism evidence="3 4">
    <name type="scientific">Pyxidicoccus parkwayensis</name>
    <dbReference type="NCBI Taxonomy" id="2813578"/>
    <lineage>
        <taxon>Bacteria</taxon>
        <taxon>Pseudomonadati</taxon>
        <taxon>Myxococcota</taxon>
        <taxon>Myxococcia</taxon>
        <taxon>Myxococcales</taxon>
        <taxon>Cystobacterineae</taxon>
        <taxon>Myxococcaceae</taxon>
        <taxon>Pyxidicoccus</taxon>
    </lineage>
</organism>